<feature type="transmembrane region" description="Helical" evidence="6">
    <location>
        <begin position="92"/>
        <end position="115"/>
    </location>
</feature>
<sequence length="231" mass="24609">MQQTLIAISIVLLTVGIYFAMVTIYKYLPYPVFLPVLTTTIVLVLLLTLSHISYDEYMVGGKWINALLGPGVVALAYPLYKNRKVLIENILPIVTGVFTGMIIGMVSGLLFAQAFGIGEDLILSILPKSITTPVAIQISSGLGGIPSMTAVFVMIAGLSGVILGPHILKWSRIDSYLGKGIAFGSSSHALGTAKTFEYGELAGSMSSVSMTLSAVFGTIFGPIIAWAFHIF</sequence>
<evidence type="ECO:0000256" key="6">
    <source>
        <dbReference type="SAM" id="Phobius"/>
    </source>
</evidence>
<evidence type="ECO:0000256" key="2">
    <source>
        <dbReference type="ARBA" id="ARBA00022475"/>
    </source>
</evidence>
<keyword evidence="8" id="KW-1185">Reference proteome</keyword>
<keyword evidence="5 6" id="KW-0472">Membrane</keyword>
<dbReference type="InterPro" id="IPR007300">
    <property type="entry name" value="CidB/LrgB"/>
</dbReference>
<evidence type="ECO:0000313" key="7">
    <source>
        <dbReference type="EMBL" id="MBC5638315.1"/>
    </source>
</evidence>
<dbReference type="AlphaFoldDB" id="A0A923RJV6"/>
<keyword evidence="4 6" id="KW-1133">Transmembrane helix</keyword>
<feature type="transmembrane region" description="Helical" evidence="6">
    <location>
        <begin position="135"/>
        <end position="164"/>
    </location>
</feature>
<feature type="transmembrane region" description="Helical" evidence="6">
    <location>
        <begin position="208"/>
        <end position="228"/>
    </location>
</feature>
<dbReference type="Pfam" id="PF04172">
    <property type="entry name" value="LrgB"/>
    <property type="match status" value="1"/>
</dbReference>
<protein>
    <submittedName>
        <fullName evidence="7">LrgB family protein</fullName>
    </submittedName>
</protein>
<dbReference type="PANTHER" id="PTHR30249">
    <property type="entry name" value="PUTATIVE SEROTONIN TRANSPORTER"/>
    <property type="match status" value="1"/>
</dbReference>
<feature type="transmembrane region" description="Helical" evidence="6">
    <location>
        <begin position="32"/>
        <end position="54"/>
    </location>
</feature>
<name>A0A923RJV6_9BACI</name>
<dbReference type="Proteomes" id="UP000637359">
    <property type="component" value="Unassembled WGS sequence"/>
</dbReference>
<evidence type="ECO:0000256" key="5">
    <source>
        <dbReference type="ARBA" id="ARBA00023136"/>
    </source>
</evidence>
<evidence type="ECO:0000256" key="1">
    <source>
        <dbReference type="ARBA" id="ARBA00004651"/>
    </source>
</evidence>
<dbReference type="RefSeq" id="WP_186871024.1">
    <property type="nucleotide sequence ID" value="NZ_JACOOL010000014.1"/>
</dbReference>
<evidence type="ECO:0000256" key="3">
    <source>
        <dbReference type="ARBA" id="ARBA00022692"/>
    </source>
</evidence>
<evidence type="ECO:0000256" key="4">
    <source>
        <dbReference type="ARBA" id="ARBA00022989"/>
    </source>
</evidence>
<comment type="subcellular location">
    <subcellularLocation>
        <location evidence="1">Cell membrane</location>
        <topology evidence="1">Multi-pass membrane protein</topology>
    </subcellularLocation>
</comment>
<dbReference type="PANTHER" id="PTHR30249:SF17">
    <property type="entry name" value="HOLIN-LIKE PROTEIN CIDB"/>
    <property type="match status" value="1"/>
</dbReference>
<feature type="transmembrane region" description="Helical" evidence="6">
    <location>
        <begin position="6"/>
        <end position="25"/>
    </location>
</feature>
<organism evidence="7 8">
    <name type="scientific">Ornithinibacillus hominis</name>
    <dbReference type="NCBI Taxonomy" id="2763055"/>
    <lineage>
        <taxon>Bacteria</taxon>
        <taxon>Bacillati</taxon>
        <taxon>Bacillota</taxon>
        <taxon>Bacilli</taxon>
        <taxon>Bacillales</taxon>
        <taxon>Bacillaceae</taxon>
        <taxon>Ornithinibacillus</taxon>
    </lineage>
</organism>
<keyword evidence="3 6" id="KW-0812">Transmembrane</keyword>
<evidence type="ECO:0000313" key="8">
    <source>
        <dbReference type="Proteomes" id="UP000637359"/>
    </source>
</evidence>
<accession>A0A923RJV6</accession>
<comment type="caution">
    <text evidence="7">The sequence shown here is derived from an EMBL/GenBank/DDBJ whole genome shotgun (WGS) entry which is preliminary data.</text>
</comment>
<dbReference type="EMBL" id="JACOOL010000014">
    <property type="protein sequence ID" value="MBC5638315.1"/>
    <property type="molecule type" value="Genomic_DNA"/>
</dbReference>
<feature type="transmembrane region" description="Helical" evidence="6">
    <location>
        <begin position="60"/>
        <end position="80"/>
    </location>
</feature>
<proteinExistence type="predicted"/>
<keyword evidence="2" id="KW-1003">Cell membrane</keyword>
<gene>
    <name evidence="7" type="ORF">H8S33_16155</name>
</gene>
<dbReference type="GO" id="GO:0005886">
    <property type="term" value="C:plasma membrane"/>
    <property type="evidence" value="ECO:0007669"/>
    <property type="project" value="UniProtKB-SubCell"/>
</dbReference>
<reference evidence="7" key="1">
    <citation type="submission" date="2020-08" db="EMBL/GenBank/DDBJ databases">
        <title>Genome public.</title>
        <authorList>
            <person name="Liu C."/>
            <person name="Sun Q."/>
        </authorList>
    </citation>
    <scope>NUCLEOTIDE SEQUENCE</scope>
    <source>
        <strain evidence="7">BX22</strain>
    </source>
</reference>